<dbReference type="Proteomes" id="UP000001460">
    <property type="component" value="Unassembled WGS sequence"/>
</dbReference>
<reference evidence="3" key="1">
    <citation type="submission" date="2008-06" db="EMBL/GenBank/DDBJ databases">
        <authorList>
            <person name="Lorenzi H."/>
            <person name="Inman J."/>
            <person name="Miller J."/>
            <person name="Schobel S."/>
            <person name="Amedeo P."/>
            <person name="Caler E.V."/>
            <person name="da Silva J."/>
        </authorList>
    </citation>
    <scope>NUCLEOTIDE SEQUENCE [LARGE SCALE GENOMIC DNA]</scope>
    <source>
        <strain evidence="3">RN66</strain>
    </source>
</reference>
<accession>B6ADA7</accession>
<dbReference type="OMA" id="NIINFAM"/>
<feature type="region of interest" description="Disordered" evidence="2">
    <location>
        <begin position="448"/>
        <end position="492"/>
    </location>
</feature>
<evidence type="ECO:0000313" key="3">
    <source>
        <dbReference type="EMBL" id="EEA06111.1"/>
    </source>
</evidence>
<dbReference type="EMBL" id="DS989728">
    <property type="protein sequence ID" value="EEA06111.1"/>
    <property type="molecule type" value="Genomic_DNA"/>
</dbReference>
<feature type="compositionally biased region" description="Pro residues" evidence="2">
    <location>
        <begin position="465"/>
        <end position="483"/>
    </location>
</feature>
<protein>
    <submittedName>
        <fullName evidence="3">Uncharacterized protein</fullName>
    </submittedName>
</protein>
<feature type="region of interest" description="Disordered" evidence="2">
    <location>
        <begin position="33"/>
        <end position="52"/>
    </location>
</feature>
<evidence type="ECO:0000313" key="4">
    <source>
        <dbReference type="Proteomes" id="UP000001460"/>
    </source>
</evidence>
<feature type="coiled-coil region" evidence="1">
    <location>
        <begin position="295"/>
        <end position="329"/>
    </location>
</feature>
<evidence type="ECO:0000256" key="1">
    <source>
        <dbReference type="SAM" id="Coils"/>
    </source>
</evidence>
<feature type="compositionally biased region" description="Low complexity" evidence="2">
    <location>
        <begin position="992"/>
        <end position="1011"/>
    </location>
</feature>
<sequence>MVKIEFVSRKYTIWYFLCFTLLYLTVVRSSPSNYEQSESSDSTPDGSGEGSLSSDLSIDFLDTSVAFPPPPSSFKDPNDNNKKLFHKELLPPMPKFGGLVGEVEEVSEKAVSPFKTPKRESNTNGSGPFDFIHITDKNVPSNMPFIVTLPNEPEKIKLREMKDKLNIDIEPEVSFTEYEIGKDIRRDSQFYYELKEKLFNDRKIHKEVSEVVRSAEEYRASIDSNIRSLITSVNQIKHLYEDMKARFEKMKKSSIPEESLIAHEDEMARLKLKHQESYGYLMSEKRKRDAAIDIIMKSKQQLLNIDERIKRTQEKLNVFENQLDIHENSSVPTDELEILQETEVETKQGYLPDEVSIAPHRNDVDISARSYDESLMLEAEESTGVPEMSSQSPQNSQNQIFDIAADESLNSLNVHLSGSPVASLTPSPVIPLTPSPVIPLTPSPVIPLTPSPDSSKLSQASLKSPPVPSTPSPVPSTPSPVPSIPISHSLSQTSDSDLGSEFDIYKFVQFALTSYSSSISEGEYNQRVEELAKRINIINFAMSCIYEVTEFFLFLSLDDSSESSYTAADALKVCRQIWRDSFHSMVKHYVTIPPATLRTLFKTAIQQHSEAVKSLSNFYREDQFNTMVESINIESFESCKTIVDNLFKEADFSEEVITRICITMQETYKKYSRHIKDHAALVNYASRIAIYSVIPYSYDTAPFKHNNDLDQMIKRFSFKSLSSSSTFYSQCLEHYSAAYGPNSTYEMPHKIVQEICTSVQSLFSKALPHGVNVVIFSTKQVPTEMIPLFSGATEMVFYRYKSQSDILIPKESSESSLDPGVPADLSPELQLTLNILDQQSKTQDFLQEQQTQLKQILEKPLNSDDTHQILSVIASLNSKQREIEKNLAVTSPTITHLISGARKYSQPLISVPISSASTTDISTADASMVQNFLKAVENQRQLLDQQQEQLLILMQQPSLSPADRSMTSMLLSDTESRKINLSNQVEASFQSFSMPSPLSPESPLSSVSQTSISPHDNSALSDAISNLRILFMEVAATSEEASKILSGISVSTLSPESHNAVNSLNKKIQKVNSKLGSINKRLQKPSNYITRIEDADEINSILMRLLSSIKVYMNKCQKIERSGLGFSTISSADITPPESLSPLLTDSVKKKFPSPQFVAKVSSNIVRTQNNQGHIKEFLDIMATRRLAEKERKKLKKLFDDSGERLRSIVRNIARLAANSNSDQLLNFADRFNSTLVDIFINQQNLLKAYLAISGRGENSQDGISINQAVIKLTNSLSEIMNYLGINKFEETTYSPSPLLDNQLSSISTSSLSPKSGRNITKSPISKFSSSEIAPNSRMLPIESPMMKISAPGQKSNNRLQLPVIPLFRKPHIEKPIYEYNKSRKDSRGVPIVAGPLAGSNVGQKALSYVEKALKRQQTTGIYPEGFKIQGSNIYKQLPISVVSPLLESNTSISTKIMNRDIFCIKYGYKSMSISSHHRAYRLFAKAPKILPKGVVMDRRSACDIAFKISGVNTLQECTNIIYPTLVNLGYSVSGHRTQKVCQAILVESNTTNIEGDCSQFVSHRTKSKYNFTPLENERATKMFLNFNRLGNEAGVKTVKLSHHTICDFVESMKLVLFPGEKFGSYRAYECLGAFEQHLLLESANLTENHIRAILKACQDSGFKL</sequence>
<feature type="region of interest" description="Disordered" evidence="2">
    <location>
        <begin position="992"/>
        <end position="1015"/>
    </location>
</feature>
<dbReference type="GeneID" id="6995357"/>
<keyword evidence="1" id="KW-0175">Coiled coil</keyword>
<dbReference type="RefSeq" id="XP_002140460.1">
    <property type="nucleotide sequence ID" value="XM_002140424.1"/>
</dbReference>
<name>B6ADA7_CRYMR</name>
<proteinExistence type="predicted"/>
<evidence type="ECO:0000256" key="2">
    <source>
        <dbReference type="SAM" id="MobiDB-lite"/>
    </source>
</evidence>
<keyword evidence="4" id="KW-1185">Reference proteome</keyword>
<dbReference type="OrthoDB" id="342351at2759"/>
<gene>
    <name evidence="3" type="ORF">CMU_018680</name>
</gene>
<feature type="coiled-coil region" evidence="1">
    <location>
        <begin position="929"/>
        <end position="956"/>
    </location>
</feature>
<organism evidence="3 4">
    <name type="scientific">Cryptosporidium muris (strain RN66)</name>
    <dbReference type="NCBI Taxonomy" id="441375"/>
    <lineage>
        <taxon>Eukaryota</taxon>
        <taxon>Sar</taxon>
        <taxon>Alveolata</taxon>
        <taxon>Apicomplexa</taxon>
        <taxon>Conoidasida</taxon>
        <taxon>Coccidia</taxon>
        <taxon>Eucoccidiorida</taxon>
        <taxon>Eimeriorina</taxon>
        <taxon>Cryptosporidiidae</taxon>
        <taxon>Cryptosporidium</taxon>
    </lineage>
</organism>
<feature type="compositionally biased region" description="Polar residues" evidence="2">
    <location>
        <begin position="451"/>
        <end position="462"/>
    </location>
</feature>
<dbReference type="VEuPathDB" id="CryptoDB:CMU_018680"/>